<protein>
    <recommendedName>
        <fullName evidence="6">SET domain-containing protein</fullName>
    </recommendedName>
</protein>
<evidence type="ECO:0000313" key="4">
    <source>
        <dbReference type="EMBL" id="KZO91670.1"/>
    </source>
</evidence>
<evidence type="ECO:0000313" key="5">
    <source>
        <dbReference type="Proteomes" id="UP000076738"/>
    </source>
</evidence>
<dbReference type="OrthoDB" id="341421at2759"/>
<dbReference type="EMBL" id="KV417319">
    <property type="protein sequence ID" value="KZO91670.1"/>
    <property type="molecule type" value="Genomic_DNA"/>
</dbReference>
<dbReference type="GO" id="GO:0032259">
    <property type="term" value="P:methylation"/>
    <property type="evidence" value="ECO:0007669"/>
    <property type="project" value="UniProtKB-KW"/>
</dbReference>
<dbReference type="InterPro" id="IPR050600">
    <property type="entry name" value="SETD3_SETD6_MTase"/>
</dbReference>
<dbReference type="STRING" id="1330018.A0A167HIN0"/>
<organism evidence="4 5">
    <name type="scientific">Calocera viscosa (strain TUFC12733)</name>
    <dbReference type="NCBI Taxonomy" id="1330018"/>
    <lineage>
        <taxon>Eukaryota</taxon>
        <taxon>Fungi</taxon>
        <taxon>Dikarya</taxon>
        <taxon>Basidiomycota</taxon>
        <taxon>Agaricomycotina</taxon>
        <taxon>Dacrymycetes</taxon>
        <taxon>Dacrymycetales</taxon>
        <taxon>Dacrymycetaceae</taxon>
        <taxon>Calocera</taxon>
    </lineage>
</organism>
<evidence type="ECO:0000256" key="3">
    <source>
        <dbReference type="ARBA" id="ARBA00022691"/>
    </source>
</evidence>
<keyword evidence="2" id="KW-0808">Transferase</keyword>
<dbReference type="InterPro" id="IPR046341">
    <property type="entry name" value="SET_dom_sf"/>
</dbReference>
<dbReference type="GO" id="GO:0016279">
    <property type="term" value="F:protein-lysine N-methyltransferase activity"/>
    <property type="evidence" value="ECO:0007669"/>
    <property type="project" value="TreeGrafter"/>
</dbReference>
<proteinExistence type="predicted"/>
<dbReference type="Proteomes" id="UP000076738">
    <property type="component" value="Unassembled WGS sequence"/>
</dbReference>
<evidence type="ECO:0000256" key="2">
    <source>
        <dbReference type="ARBA" id="ARBA00022679"/>
    </source>
</evidence>
<sequence>MNACTLASFFPPNSLPSPDNNSPALTAVQALSLYLAAHRYDRTCTWAPYIRVLPIEFHDHPLNIVLTYRSSPENFPKELGPRYAALLSAPPTFLSLLYEATERCEHDIGAVTAYLARHADLFGLHGKVDVREIVWGWLNVNTRQVWMPLNLSKRDNITLAPIFDMCNHTAGSGGELKLSPAKRFVDLHVSYPLRKHDEVYIQYGPHSNAKLLVEYGFILPSRDCRIWEACVADLVSTMFEAEGKRGKEMLACLEQHGYLCRDFALHFQPEPAAPSYGLIVALRLLHSASTSEDYAGWFQVLWNGQFSERYPAADAHVSRSIYDLCTFLIERAEDALDALRHISGFNGQDVKALWQEELTVALAVETNLRSGLIEFD</sequence>
<dbReference type="AlphaFoldDB" id="A0A167HIN0"/>
<keyword evidence="3" id="KW-0949">S-adenosyl-L-methionine</keyword>
<dbReference type="PANTHER" id="PTHR13271:SF47">
    <property type="entry name" value="ACTIN-HISTIDINE N-METHYLTRANSFERASE"/>
    <property type="match status" value="1"/>
</dbReference>
<dbReference type="Gene3D" id="3.90.1410.10">
    <property type="entry name" value="set domain protein methyltransferase, domain 1"/>
    <property type="match status" value="1"/>
</dbReference>
<evidence type="ECO:0000256" key="1">
    <source>
        <dbReference type="ARBA" id="ARBA00022603"/>
    </source>
</evidence>
<keyword evidence="1" id="KW-0489">Methyltransferase</keyword>
<evidence type="ECO:0008006" key="6">
    <source>
        <dbReference type="Google" id="ProtNLM"/>
    </source>
</evidence>
<keyword evidence="5" id="KW-1185">Reference proteome</keyword>
<dbReference type="PANTHER" id="PTHR13271">
    <property type="entry name" value="UNCHARACTERIZED PUTATIVE METHYLTRANSFERASE"/>
    <property type="match status" value="1"/>
</dbReference>
<name>A0A167HIN0_CALVF</name>
<dbReference type="SUPFAM" id="SSF82199">
    <property type="entry name" value="SET domain"/>
    <property type="match status" value="1"/>
</dbReference>
<accession>A0A167HIN0</accession>
<gene>
    <name evidence="4" type="ORF">CALVIDRAFT_336471</name>
</gene>
<reference evidence="4 5" key="1">
    <citation type="journal article" date="2016" name="Mol. Biol. Evol.">
        <title>Comparative Genomics of Early-Diverging Mushroom-Forming Fungi Provides Insights into the Origins of Lignocellulose Decay Capabilities.</title>
        <authorList>
            <person name="Nagy L.G."/>
            <person name="Riley R."/>
            <person name="Tritt A."/>
            <person name="Adam C."/>
            <person name="Daum C."/>
            <person name="Floudas D."/>
            <person name="Sun H."/>
            <person name="Yadav J.S."/>
            <person name="Pangilinan J."/>
            <person name="Larsson K.H."/>
            <person name="Matsuura K."/>
            <person name="Barry K."/>
            <person name="Labutti K."/>
            <person name="Kuo R."/>
            <person name="Ohm R.A."/>
            <person name="Bhattacharya S.S."/>
            <person name="Shirouzu T."/>
            <person name="Yoshinaga Y."/>
            <person name="Martin F.M."/>
            <person name="Grigoriev I.V."/>
            <person name="Hibbett D.S."/>
        </authorList>
    </citation>
    <scope>NUCLEOTIDE SEQUENCE [LARGE SCALE GENOMIC DNA]</scope>
    <source>
        <strain evidence="4 5">TUFC12733</strain>
    </source>
</reference>